<reference evidence="1 2" key="1">
    <citation type="journal article" date="2023" name="Plants (Basel)">
        <title>Bridging the Gap: Combining Genomics and Transcriptomics Approaches to Understand Stylosanthes scabra, an Orphan Legume from the Brazilian Caatinga.</title>
        <authorList>
            <person name="Ferreira-Neto J.R.C."/>
            <person name="da Silva M.D."/>
            <person name="Binneck E."/>
            <person name="de Melo N.F."/>
            <person name="da Silva R.H."/>
            <person name="de Melo A.L.T.M."/>
            <person name="Pandolfi V."/>
            <person name="Bustamante F.O."/>
            <person name="Brasileiro-Vidal A.C."/>
            <person name="Benko-Iseppon A.M."/>
        </authorList>
    </citation>
    <scope>NUCLEOTIDE SEQUENCE [LARGE SCALE GENOMIC DNA]</scope>
    <source>
        <tissue evidence="1">Leaves</tissue>
    </source>
</reference>
<dbReference type="Proteomes" id="UP001341840">
    <property type="component" value="Unassembled WGS sequence"/>
</dbReference>
<keyword evidence="2" id="KW-1185">Reference proteome</keyword>
<sequence length="89" mass="10077">MAIDSAWMLDGATKDRVYALSLASRCMLEIDENKGLESTPPSKFHEPPKIESIRRITEPIRFHPVFKFNVQNALRIDSSSSETILRDGT</sequence>
<comment type="caution">
    <text evidence="1">The sequence shown here is derived from an EMBL/GenBank/DDBJ whole genome shotgun (WGS) entry which is preliminary data.</text>
</comment>
<gene>
    <name evidence="1" type="ORF">PIB30_060589</name>
</gene>
<evidence type="ECO:0000313" key="2">
    <source>
        <dbReference type="Proteomes" id="UP001341840"/>
    </source>
</evidence>
<name>A0ABU6ZJB6_9FABA</name>
<evidence type="ECO:0000313" key="1">
    <source>
        <dbReference type="EMBL" id="MED6222032.1"/>
    </source>
</evidence>
<protein>
    <submittedName>
        <fullName evidence="1">Uncharacterized protein</fullName>
    </submittedName>
</protein>
<accession>A0ABU6ZJB6</accession>
<dbReference type="EMBL" id="JASCZI010272398">
    <property type="protein sequence ID" value="MED6222032.1"/>
    <property type="molecule type" value="Genomic_DNA"/>
</dbReference>
<proteinExistence type="predicted"/>
<organism evidence="1 2">
    <name type="scientific">Stylosanthes scabra</name>
    <dbReference type="NCBI Taxonomy" id="79078"/>
    <lineage>
        <taxon>Eukaryota</taxon>
        <taxon>Viridiplantae</taxon>
        <taxon>Streptophyta</taxon>
        <taxon>Embryophyta</taxon>
        <taxon>Tracheophyta</taxon>
        <taxon>Spermatophyta</taxon>
        <taxon>Magnoliopsida</taxon>
        <taxon>eudicotyledons</taxon>
        <taxon>Gunneridae</taxon>
        <taxon>Pentapetalae</taxon>
        <taxon>rosids</taxon>
        <taxon>fabids</taxon>
        <taxon>Fabales</taxon>
        <taxon>Fabaceae</taxon>
        <taxon>Papilionoideae</taxon>
        <taxon>50 kb inversion clade</taxon>
        <taxon>dalbergioids sensu lato</taxon>
        <taxon>Dalbergieae</taxon>
        <taxon>Pterocarpus clade</taxon>
        <taxon>Stylosanthes</taxon>
    </lineage>
</organism>